<dbReference type="Proteomes" id="UP000019489">
    <property type="component" value="Unassembled WGS sequence"/>
</dbReference>
<sequence length="62" mass="6633">MGARSSWLATVKLLPKAVNQLHHESLVSAKLTAAPATADDPMTIQTEPLTRTGSASRRTESM</sequence>
<keyword evidence="3" id="KW-1185">Reference proteome</keyword>
<dbReference type="STRING" id="1386089.N865_07110"/>
<feature type="region of interest" description="Disordered" evidence="1">
    <location>
        <begin position="38"/>
        <end position="62"/>
    </location>
</feature>
<evidence type="ECO:0000313" key="3">
    <source>
        <dbReference type="Proteomes" id="UP000019489"/>
    </source>
</evidence>
<dbReference type="EMBL" id="AWSA01000014">
    <property type="protein sequence ID" value="EWT02103.1"/>
    <property type="molecule type" value="Genomic_DNA"/>
</dbReference>
<proteinExistence type="predicted"/>
<evidence type="ECO:0000313" key="2">
    <source>
        <dbReference type="EMBL" id="EWT02103.1"/>
    </source>
</evidence>
<dbReference type="AlphaFoldDB" id="W9GBA6"/>
<protein>
    <submittedName>
        <fullName evidence="2">Uncharacterized protein</fullName>
    </submittedName>
</protein>
<evidence type="ECO:0000256" key="1">
    <source>
        <dbReference type="SAM" id="MobiDB-lite"/>
    </source>
</evidence>
<comment type="caution">
    <text evidence="2">The sequence shown here is derived from an EMBL/GenBank/DDBJ whole genome shotgun (WGS) entry which is preliminary data.</text>
</comment>
<organism evidence="2 3">
    <name type="scientific">Intrasporangium oryzae NRRL B-24470</name>
    <dbReference type="NCBI Taxonomy" id="1386089"/>
    <lineage>
        <taxon>Bacteria</taxon>
        <taxon>Bacillati</taxon>
        <taxon>Actinomycetota</taxon>
        <taxon>Actinomycetes</taxon>
        <taxon>Micrococcales</taxon>
        <taxon>Intrasporangiaceae</taxon>
        <taxon>Intrasporangium</taxon>
    </lineage>
</organism>
<gene>
    <name evidence="2" type="ORF">N865_07110</name>
</gene>
<accession>W9GBA6</accession>
<name>W9GBA6_9MICO</name>
<feature type="compositionally biased region" description="Polar residues" evidence="1">
    <location>
        <begin position="43"/>
        <end position="56"/>
    </location>
</feature>
<reference evidence="2 3" key="1">
    <citation type="submission" date="2013-08" db="EMBL/GenBank/DDBJ databases">
        <title>Intrasporangium oryzae NRRL B-24470.</title>
        <authorList>
            <person name="Liu H."/>
            <person name="Wang G."/>
        </authorList>
    </citation>
    <scope>NUCLEOTIDE SEQUENCE [LARGE SCALE GENOMIC DNA]</scope>
    <source>
        <strain evidence="2 3">NRRL B-24470</strain>
    </source>
</reference>